<dbReference type="AlphaFoldDB" id="A0AAV0DI29"/>
<name>A0AAV0DI29_9ASTE</name>
<evidence type="ECO:0000313" key="3">
    <source>
        <dbReference type="Proteomes" id="UP001152523"/>
    </source>
</evidence>
<accession>A0AAV0DI29</accession>
<evidence type="ECO:0000313" key="2">
    <source>
        <dbReference type="EMBL" id="CAH9101434.1"/>
    </source>
</evidence>
<feature type="non-terminal residue" evidence="2">
    <location>
        <position position="87"/>
    </location>
</feature>
<evidence type="ECO:0000256" key="1">
    <source>
        <dbReference type="SAM" id="MobiDB-lite"/>
    </source>
</evidence>
<feature type="compositionally biased region" description="Basic residues" evidence="1">
    <location>
        <begin position="69"/>
        <end position="79"/>
    </location>
</feature>
<feature type="compositionally biased region" description="Basic residues" evidence="1">
    <location>
        <begin position="47"/>
        <end position="60"/>
    </location>
</feature>
<reference evidence="2" key="1">
    <citation type="submission" date="2022-07" db="EMBL/GenBank/DDBJ databases">
        <authorList>
            <person name="Macas J."/>
            <person name="Novak P."/>
            <person name="Neumann P."/>
        </authorList>
    </citation>
    <scope>NUCLEOTIDE SEQUENCE</scope>
</reference>
<dbReference type="EMBL" id="CAMAPF010000111">
    <property type="protein sequence ID" value="CAH9101434.1"/>
    <property type="molecule type" value="Genomic_DNA"/>
</dbReference>
<protein>
    <submittedName>
        <fullName evidence="2">Uncharacterized protein</fullName>
    </submittedName>
</protein>
<organism evidence="2 3">
    <name type="scientific">Cuscuta epithymum</name>
    <dbReference type="NCBI Taxonomy" id="186058"/>
    <lineage>
        <taxon>Eukaryota</taxon>
        <taxon>Viridiplantae</taxon>
        <taxon>Streptophyta</taxon>
        <taxon>Embryophyta</taxon>
        <taxon>Tracheophyta</taxon>
        <taxon>Spermatophyta</taxon>
        <taxon>Magnoliopsida</taxon>
        <taxon>eudicotyledons</taxon>
        <taxon>Gunneridae</taxon>
        <taxon>Pentapetalae</taxon>
        <taxon>asterids</taxon>
        <taxon>lamiids</taxon>
        <taxon>Solanales</taxon>
        <taxon>Convolvulaceae</taxon>
        <taxon>Cuscuteae</taxon>
        <taxon>Cuscuta</taxon>
        <taxon>Cuscuta subgen. Cuscuta</taxon>
    </lineage>
</organism>
<proteinExistence type="predicted"/>
<feature type="region of interest" description="Disordered" evidence="1">
    <location>
        <begin position="36"/>
        <end position="87"/>
    </location>
</feature>
<dbReference type="Proteomes" id="UP001152523">
    <property type="component" value="Unassembled WGS sequence"/>
</dbReference>
<feature type="region of interest" description="Disordered" evidence="1">
    <location>
        <begin position="1"/>
        <end position="22"/>
    </location>
</feature>
<keyword evidence="3" id="KW-1185">Reference proteome</keyword>
<feature type="compositionally biased region" description="Basic and acidic residues" evidence="1">
    <location>
        <begin position="1"/>
        <end position="12"/>
    </location>
</feature>
<sequence>MMWLERQLELHKPAPPSHSSICGVLTPLPVPDSAVHAEVPQQIKNPKSAKRKGAPKRNRLKGPLEKGKSKSKPSAKKQRSTKDIAEQ</sequence>
<gene>
    <name evidence="2" type="ORF">CEPIT_LOCUS15622</name>
</gene>
<comment type="caution">
    <text evidence="2">The sequence shown here is derived from an EMBL/GenBank/DDBJ whole genome shotgun (WGS) entry which is preliminary data.</text>
</comment>